<dbReference type="InterPro" id="IPR036291">
    <property type="entry name" value="NAD(P)-bd_dom_sf"/>
</dbReference>
<dbReference type="SUPFAM" id="SSF51735">
    <property type="entry name" value="NAD(P)-binding Rossmann-fold domains"/>
    <property type="match status" value="1"/>
</dbReference>
<organism evidence="2">
    <name type="scientific">Chromera velia CCMP2878</name>
    <dbReference type="NCBI Taxonomy" id="1169474"/>
    <lineage>
        <taxon>Eukaryota</taxon>
        <taxon>Sar</taxon>
        <taxon>Alveolata</taxon>
        <taxon>Colpodellida</taxon>
        <taxon>Chromeraceae</taxon>
        <taxon>Chromera</taxon>
    </lineage>
</organism>
<dbReference type="PRINTS" id="PR00081">
    <property type="entry name" value="GDHRDH"/>
</dbReference>
<sequence length="350" mass="37366">MAAGSERKVAVVTGASRGIGAGIAKALGENGYKVYITGRTEKSAPAPKTKEKGPSLEVTAAYIREAGGEAVPVRVDHSKDSEIVKLFQRVDRENGGRLDLLVNNAFAAVPNVGGTMGKPFWEKGGGSHWDAVNLVGLRAHYVASTCAAPLMTRRRSGLIVNVSSWGGMSYIFDVAYGIGKAGMDRMAADMSVELRPYEVSAISLWPGIVSTEAMLAMASSDNPDERGLMKASFVDLYGAETPLYVGRTLAAMAGLSQSELIKRSGTVQLCGELGQEFGVTDEEGNSPASFRSLRWILPKGVPFLRGKEKSIPDIRIPWNAIKSGVASPLRDSNELNYRIASNRIIGGENK</sequence>
<dbReference type="PRINTS" id="PR00080">
    <property type="entry name" value="SDRFAMILY"/>
</dbReference>
<dbReference type="Gene3D" id="3.40.50.720">
    <property type="entry name" value="NAD(P)-binding Rossmann-like Domain"/>
    <property type="match status" value="1"/>
</dbReference>
<dbReference type="EMBL" id="CDMZ01000910">
    <property type="protein sequence ID" value="CEM23861.1"/>
    <property type="molecule type" value="Genomic_DNA"/>
</dbReference>
<dbReference type="PANTHER" id="PTHR44147">
    <property type="entry name" value="DEHYDROGENASE/REDUCTASE SDR FAMILY MEMBER 1"/>
    <property type="match status" value="1"/>
</dbReference>
<dbReference type="PANTHER" id="PTHR44147:SF2">
    <property type="entry name" value="DEHYDROGENASE_REDUCTASE SDR FAMILY MEMBER 1"/>
    <property type="match status" value="1"/>
</dbReference>
<dbReference type="AlphaFoldDB" id="A0A0G4G5U0"/>
<evidence type="ECO:0008006" key="3">
    <source>
        <dbReference type="Google" id="ProtNLM"/>
    </source>
</evidence>
<evidence type="ECO:0000313" key="2">
    <source>
        <dbReference type="EMBL" id="CEM23861.1"/>
    </source>
</evidence>
<dbReference type="InterPro" id="IPR002347">
    <property type="entry name" value="SDR_fam"/>
</dbReference>
<name>A0A0G4G5U0_9ALVE</name>
<dbReference type="PhylomeDB" id="A0A0G4G5U0"/>
<dbReference type="InterPro" id="IPR020904">
    <property type="entry name" value="Sc_DH/Rdtase_CS"/>
</dbReference>
<comment type="similarity">
    <text evidence="1">Belongs to the short-chain dehydrogenases/reductases (SDR) family.</text>
</comment>
<protein>
    <recommendedName>
        <fullName evidence="3">Short-chain dehydrogenase</fullName>
    </recommendedName>
</protein>
<dbReference type="PROSITE" id="PS00061">
    <property type="entry name" value="ADH_SHORT"/>
    <property type="match status" value="1"/>
</dbReference>
<proteinExistence type="inferred from homology"/>
<reference evidence="2" key="1">
    <citation type="submission" date="2014-11" db="EMBL/GenBank/DDBJ databases">
        <authorList>
            <person name="Otto D Thomas"/>
            <person name="Naeem Raeece"/>
        </authorList>
    </citation>
    <scope>NUCLEOTIDE SEQUENCE</scope>
</reference>
<gene>
    <name evidence="2" type="ORF">Cvel_20391</name>
</gene>
<dbReference type="VEuPathDB" id="CryptoDB:Cvel_20391"/>
<accession>A0A0G4G5U0</accession>
<dbReference type="Pfam" id="PF00106">
    <property type="entry name" value="adh_short"/>
    <property type="match status" value="1"/>
</dbReference>
<evidence type="ECO:0000256" key="1">
    <source>
        <dbReference type="RuleBase" id="RU000363"/>
    </source>
</evidence>